<evidence type="ECO:0000259" key="1">
    <source>
        <dbReference type="PROSITE" id="PS50878"/>
    </source>
</evidence>
<sequence>LDFSKAFDKVPHKRLLIKLKSYGVKDPLHSWFASFLEGRQQTVKYNNSLSLPKPITSGVIQGSVLGPLLFIIYINDIINVIKHGRPYLYADDLKIVYSYTPDVLEDMTLIQKDLDRLTAWSQKWQLPLNHSKCGILHIGNHNPQFTFYLNGSKVQILQSTSDLGIKYSGNLKFTEHASSVVSKTRKLTGFLLKNFFTREAKLTLFKICVRPTLEYCSFIFSSMNNIDRTRIESVQRSFTRRILGTNSNMNYTARCKTLSLEPLSHRRLRHNLIFFYKIITGISSSAFSPQWNQTPRYDLRNCEATLLINKYQAQQRCKFFIVLYSKLWNKLPQNIRTLS</sequence>
<proteinExistence type="evidence at transcript level"/>
<evidence type="ECO:0000313" key="2">
    <source>
        <dbReference type="EMBL" id="AAC62955.1"/>
    </source>
</evidence>
<dbReference type="GO" id="GO:0003964">
    <property type="term" value="F:RNA-directed DNA polymerase activity"/>
    <property type="evidence" value="ECO:0007669"/>
    <property type="project" value="UniProtKB-KW"/>
</dbReference>
<keyword evidence="2" id="KW-0548">Nucleotidyltransferase</keyword>
<accession>O77146</accession>
<name>O77146_SCHJA</name>
<dbReference type="EMBL" id="AF073333">
    <property type="protein sequence ID" value="AAC62955.1"/>
    <property type="molecule type" value="mRNA"/>
</dbReference>
<dbReference type="InterPro" id="IPR000477">
    <property type="entry name" value="RT_dom"/>
</dbReference>
<feature type="non-terminal residue" evidence="2">
    <location>
        <position position="1"/>
    </location>
</feature>
<dbReference type="PANTHER" id="PTHR33332">
    <property type="entry name" value="REVERSE TRANSCRIPTASE DOMAIN-CONTAINING PROTEIN"/>
    <property type="match status" value="1"/>
</dbReference>
<organism evidence="2">
    <name type="scientific">Schistosoma japonicum</name>
    <name type="common">Blood fluke</name>
    <dbReference type="NCBI Taxonomy" id="6182"/>
    <lineage>
        <taxon>Eukaryota</taxon>
        <taxon>Metazoa</taxon>
        <taxon>Spiralia</taxon>
        <taxon>Lophotrochozoa</taxon>
        <taxon>Platyhelminthes</taxon>
        <taxon>Trematoda</taxon>
        <taxon>Digenea</taxon>
        <taxon>Strigeidida</taxon>
        <taxon>Schistosomatoidea</taxon>
        <taxon>Schistosomatidae</taxon>
        <taxon>Schistosoma</taxon>
    </lineage>
</organism>
<dbReference type="AlphaFoldDB" id="O77146"/>
<protein>
    <submittedName>
        <fullName evidence="2">Reverse transcriptase SjR1</fullName>
    </submittedName>
</protein>
<gene>
    <name evidence="2" type="primary">RT</name>
</gene>
<dbReference type="PRINTS" id="PR01345">
    <property type="entry name" value="CERVTRCPTASE"/>
</dbReference>
<dbReference type="PROSITE" id="PS50878">
    <property type="entry name" value="RT_POL"/>
    <property type="match status" value="1"/>
</dbReference>
<feature type="domain" description="Reverse transcriptase" evidence="1">
    <location>
        <begin position="1"/>
        <end position="154"/>
    </location>
</feature>
<keyword evidence="2" id="KW-0808">Transferase</keyword>
<keyword evidence="2" id="KW-0695">RNA-directed DNA polymerase</keyword>
<reference evidence="2" key="2">
    <citation type="submission" date="1998-06" db="EMBL/GenBank/DDBJ databases">
        <authorList>
            <person name="Fan J."/>
            <person name="Brindley P.J."/>
        </authorList>
    </citation>
    <scope>NUCLEOTIDE SEQUENCE</scope>
    <source>
        <strain evidence="2">Chinese</strain>
        <tissue evidence="2">Miracidium</tissue>
    </source>
</reference>
<reference evidence="2" key="1">
    <citation type="book" date="1998" name="PROCEEDINGS OF THE 9TH INTERNATIONAL CONGRESS OF PARASITOLOGY (ICOPA IX)" publisher="Monduzzi Editore" city="Bologna, Italy">
        <title>Retrotransposable elements in the Schistosoma japonicum genome.</title>
        <editorList>
            <person name="Tada"/>
            <person name="I."/>
            <person name="Kojima"/>
            <person name="S. and Tsuji"/>
            <person name="M."/>
        </editorList>
        <authorList>
            <person name="Fan J."/>
            <person name="Brindley P.J."/>
        </authorList>
    </citation>
    <scope>NUCLEOTIDE SEQUENCE</scope>
    <source>
        <strain evidence="2">Chinese</strain>
        <tissue evidence="2">Miracidium</tissue>
    </source>
</reference>
<dbReference type="Pfam" id="PF00078">
    <property type="entry name" value="RVT_1"/>
    <property type="match status" value="1"/>
</dbReference>